<reference evidence="2" key="1">
    <citation type="journal article" date="2020" name="Cell">
        <title>Large-Scale Comparative Analyses of Tick Genomes Elucidate Their Genetic Diversity and Vector Capacities.</title>
        <authorList>
            <consortium name="Tick Genome and Microbiome Consortium (TIGMIC)"/>
            <person name="Jia N."/>
            <person name="Wang J."/>
            <person name="Shi W."/>
            <person name="Du L."/>
            <person name="Sun Y."/>
            <person name="Zhan W."/>
            <person name="Jiang J.F."/>
            <person name="Wang Q."/>
            <person name="Zhang B."/>
            <person name="Ji P."/>
            <person name="Bell-Sakyi L."/>
            <person name="Cui X.M."/>
            <person name="Yuan T.T."/>
            <person name="Jiang B.G."/>
            <person name="Yang W.F."/>
            <person name="Lam T.T."/>
            <person name="Chang Q.C."/>
            <person name="Ding S.J."/>
            <person name="Wang X.J."/>
            <person name="Zhu J.G."/>
            <person name="Ruan X.D."/>
            <person name="Zhao L."/>
            <person name="Wei J.T."/>
            <person name="Ye R.Z."/>
            <person name="Que T.C."/>
            <person name="Du C.H."/>
            <person name="Zhou Y.H."/>
            <person name="Cheng J.X."/>
            <person name="Dai P.F."/>
            <person name="Guo W.B."/>
            <person name="Han X.H."/>
            <person name="Huang E.J."/>
            <person name="Li L.F."/>
            <person name="Wei W."/>
            <person name="Gao Y.C."/>
            <person name="Liu J.Z."/>
            <person name="Shao H.Z."/>
            <person name="Wang X."/>
            <person name="Wang C.C."/>
            <person name="Yang T.C."/>
            <person name="Huo Q.B."/>
            <person name="Li W."/>
            <person name="Chen H.Y."/>
            <person name="Chen S.E."/>
            <person name="Zhou L.G."/>
            <person name="Ni X.B."/>
            <person name="Tian J.H."/>
            <person name="Sheng Y."/>
            <person name="Liu T."/>
            <person name="Pan Y.S."/>
            <person name="Xia L.Y."/>
            <person name="Li J."/>
            <person name="Zhao F."/>
            <person name="Cao W.C."/>
        </authorList>
    </citation>
    <scope>NUCLEOTIDE SEQUENCE</scope>
    <source>
        <strain evidence="2">Rmic-2018</strain>
    </source>
</reference>
<name>A0A9J6CVC9_RHIMP</name>
<protein>
    <submittedName>
        <fullName evidence="2">Uncharacterized protein</fullName>
    </submittedName>
</protein>
<accession>A0A9J6CVC9</accession>
<dbReference type="AlphaFoldDB" id="A0A9J6CVC9"/>
<keyword evidence="3" id="KW-1185">Reference proteome</keyword>
<evidence type="ECO:0000313" key="2">
    <source>
        <dbReference type="EMBL" id="KAH7934500.1"/>
    </source>
</evidence>
<dbReference type="EMBL" id="JABSTU010006361">
    <property type="protein sequence ID" value="KAH7934500.1"/>
    <property type="molecule type" value="Genomic_DNA"/>
</dbReference>
<comment type="caution">
    <text evidence="2">The sequence shown here is derived from an EMBL/GenBank/DDBJ whole genome shotgun (WGS) entry which is preliminary data.</text>
</comment>
<dbReference type="Proteomes" id="UP000821866">
    <property type="component" value="Unassembled WGS sequence"/>
</dbReference>
<feature type="compositionally biased region" description="Basic and acidic residues" evidence="1">
    <location>
        <begin position="111"/>
        <end position="126"/>
    </location>
</feature>
<reference evidence="2" key="2">
    <citation type="submission" date="2021-09" db="EMBL/GenBank/DDBJ databases">
        <authorList>
            <person name="Jia N."/>
            <person name="Wang J."/>
            <person name="Shi W."/>
            <person name="Du L."/>
            <person name="Sun Y."/>
            <person name="Zhan W."/>
            <person name="Jiang J."/>
            <person name="Wang Q."/>
            <person name="Zhang B."/>
            <person name="Ji P."/>
            <person name="Sakyi L.B."/>
            <person name="Cui X."/>
            <person name="Yuan T."/>
            <person name="Jiang B."/>
            <person name="Yang W."/>
            <person name="Lam T.T.-Y."/>
            <person name="Chang Q."/>
            <person name="Ding S."/>
            <person name="Wang X."/>
            <person name="Zhu J."/>
            <person name="Ruan X."/>
            <person name="Zhao L."/>
            <person name="Wei J."/>
            <person name="Que T."/>
            <person name="Du C."/>
            <person name="Cheng J."/>
            <person name="Dai P."/>
            <person name="Han X."/>
            <person name="Huang E."/>
            <person name="Gao Y."/>
            <person name="Liu J."/>
            <person name="Shao H."/>
            <person name="Ye R."/>
            <person name="Li L."/>
            <person name="Wei W."/>
            <person name="Wang X."/>
            <person name="Wang C."/>
            <person name="Huo Q."/>
            <person name="Li W."/>
            <person name="Guo W."/>
            <person name="Chen H."/>
            <person name="Chen S."/>
            <person name="Zhou L."/>
            <person name="Zhou L."/>
            <person name="Ni X."/>
            <person name="Tian J."/>
            <person name="Zhou Y."/>
            <person name="Sheng Y."/>
            <person name="Liu T."/>
            <person name="Pan Y."/>
            <person name="Xia L."/>
            <person name="Li J."/>
            <person name="Zhao F."/>
            <person name="Cao W."/>
        </authorList>
    </citation>
    <scope>NUCLEOTIDE SEQUENCE</scope>
    <source>
        <strain evidence="2">Rmic-2018</strain>
        <tissue evidence="2">Larvae</tissue>
    </source>
</reference>
<evidence type="ECO:0000313" key="3">
    <source>
        <dbReference type="Proteomes" id="UP000821866"/>
    </source>
</evidence>
<gene>
    <name evidence="2" type="ORF">HPB51_029139</name>
</gene>
<evidence type="ECO:0000256" key="1">
    <source>
        <dbReference type="SAM" id="MobiDB-lite"/>
    </source>
</evidence>
<proteinExistence type="predicted"/>
<sequence length="257" mass="29478">MFNLPARSQRLYECQTIWPDGPFTRVHPKMEERPCGTRSRVKYEKNRAVGIERGLSRVKNERNRTVKSRDRFELGLREVRKEPRGPRRHCCVGGWLVPTKQKKKKTANGDVRGRRGPDQPEHAERHNYVSRQVARLIQKRNLALTVREELRFTTREGVRLKPDLVVEPDDQVIVIDLVIVWDANEGVLKHKARQKGAKYSILKDLFDPQKGFSSCGMVFGASSMVCRETVELGLALGFSRHDVTFLALAPVTLNDQP</sequence>
<organism evidence="2 3">
    <name type="scientific">Rhipicephalus microplus</name>
    <name type="common">Cattle tick</name>
    <name type="synonym">Boophilus microplus</name>
    <dbReference type="NCBI Taxonomy" id="6941"/>
    <lineage>
        <taxon>Eukaryota</taxon>
        <taxon>Metazoa</taxon>
        <taxon>Ecdysozoa</taxon>
        <taxon>Arthropoda</taxon>
        <taxon>Chelicerata</taxon>
        <taxon>Arachnida</taxon>
        <taxon>Acari</taxon>
        <taxon>Parasitiformes</taxon>
        <taxon>Ixodida</taxon>
        <taxon>Ixodoidea</taxon>
        <taxon>Ixodidae</taxon>
        <taxon>Rhipicephalinae</taxon>
        <taxon>Rhipicephalus</taxon>
        <taxon>Boophilus</taxon>
    </lineage>
</organism>
<feature type="region of interest" description="Disordered" evidence="1">
    <location>
        <begin position="100"/>
        <end position="126"/>
    </location>
</feature>